<keyword evidence="7 12" id="KW-0560">Oxidoreductase</keyword>
<evidence type="ECO:0000256" key="11">
    <source>
        <dbReference type="ARBA" id="ARBA00047707"/>
    </source>
</evidence>
<evidence type="ECO:0000256" key="9">
    <source>
        <dbReference type="ARBA" id="ARBA00023070"/>
    </source>
</evidence>
<name>A0ABD1I0H4_SALDI</name>
<keyword evidence="9" id="KW-0073">Auxin biosynthesis</keyword>
<keyword evidence="4" id="KW-0285">Flavoprotein</keyword>
<comment type="pathway">
    <text evidence="2">Plant hormone metabolism; auxin biosynthesis.</text>
</comment>
<dbReference type="InterPro" id="IPR000960">
    <property type="entry name" value="Flavin_mOase"/>
</dbReference>
<dbReference type="FunFam" id="3.50.50.60:FF:000100">
    <property type="entry name" value="Flavin-containing monooxygenase"/>
    <property type="match status" value="1"/>
</dbReference>
<comment type="caution">
    <text evidence="12">The sequence shown here is derived from an EMBL/GenBank/DDBJ whole genome shotgun (WGS) entry which is preliminary data.</text>
</comment>
<dbReference type="AlphaFoldDB" id="A0ABD1I0H4"/>
<dbReference type="EMBL" id="JBEAFC010000003">
    <property type="protein sequence ID" value="KAL1562216.1"/>
    <property type="molecule type" value="Genomic_DNA"/>
</dbReference>
<keyword evidence="5" id="KW-0274">FAD</keyword>
<dbReference type="SUPFAM" id="SSF51735">
    <property type="entry name" value="NAD(P)-binding Rossmann-fold domains"/>
    <property type="match status" value="1"/>
</dbReference>
<sequence length="402" mass="44050">MKFSTMEAEAKSAHDPYSKRAAVWIPSPIIVGAGPSGLAAAACLKLRGIPSLILERETCIASLWQLKTYDRLKLHIPKRYCELPFMPFPPDFPTYPSRRQFVEYLESYAAAFGIRPAFGQAVASAARIGGHWRVRTAAGAEYACPWLVVATGENAEEVVPEIEGMAVFGGDVAHTSGYRSGEGYDGKRVLVVGCGNSGMEVALDLCNYNAKPSLVVRDKVHILPKEILGASTFGLSMWLVRLLPVCLVDRVLLAGSWLTIGNTDRLGIQRPKIGPIELKTKFGKTPVLDVGTLHKIKNGYIKVFPGIKRVRSDCVEFVDGRIEKFDAIILATGYKSNVPSWLKDNKMFSKKDGLPKCPFPNGWKGEHGLYAVGFTQRGLLGAAMDAKNIAKDIQKCCKRSFN</sequence>
<dbReference type="GO" id="GO:0009851">
    <property type="term" value="P:auxin biosynthetic process"/>
    <property type="evidence" value="ECO:0007669"/>
    <property type="project" value="UniProtKB-KW"/>
</dbReference>
<comment type="cofactor">
    <cofactor evidence="1">
        <name>FAD</name>
        <dbReference type="ChEBI" id="CHEBI:57692"/>
    </cofactor>
</comment>
<evidence type="ECO:0000256" key="3">
    <source>
        <dbReference type="ARBA" id="ARBA00009183"/>
    </source>
</evidence>
<protein>
    <recommendedName>
        <fullName evidence="10">indole-3-pyruvate monooxygenase</fullName>
        <ecNumber evidence="10">1.14.13.168</ecNumber>
    </recommendedName>
</protein>
<dbReference type="Proteomes" id="UP001567538">
    <property type="component" value="Unassembled WGS sequence"/>
</dbReference>
<dbReference type="Pfam" id="PF13738">
    <property type="entry name" value="Pyr_redox_3"/>
    <property type="match status" value="1"/>
</dbReference>
<evidence type="ECO:0000256" key="7">
    <source>
        <dbReference type="ARBA" id="ARBA00023002"/>
    </source>
</evidence>
<evidence type="ECO:0000313" key="13">
    <source>
        <dbReference type="Proteomes" id="UP001567538"/>
    </source>
</evidence>
<gene>
    <name evidence="12" type="primary">YUC2</name>
    <name evidence="12" type="ORF">AAHA92_04816</name>
</gene>
<keyword evidence="6" id="KW-0521">NADP</keyword>
<dbReference type="PRINTS" id="PR00469">
    <property type="entry name" value="PNDRDTASEII"/>
</dbReference>
<evidence type="ECO:0000256" key="6">
    <source>
        <dbReference type="ARBA" id="ARBA00022857"/>
    </source>
</evidence>
<dbReference type="Gene3D" id="3.50.50.60">
    <property type="entry name" value="FAD/NAD(P)-binding domain"/>
    <property type="match status" value="1"/>
</dbReference>
<evidence type="ECO:0000256" key="5">
    <source>
        <dbReference type="ARBA" id="ARBA00022827"/>
    </source>
</evidence>
<dbReference type="PANTHER" id="PTHR43539">
    <property type="entry name" value="FLAVIN-BINDING MONOOXYGENASE-LIKE PROTEIN (AFU_ORTHOLOGUE AFUA_4G09220)"/>
    <property type="match status" value="1"/>
</dbReference>
<dbReference type="SUPFAM" id="SSF51905">
    <property type="entry name" value="FAD/NAD(P)-binding domain"/>
    <property type="match status" value="1"/>
</dbReference>
<dbReference type="GO" id="GO:0103075">
    <property type="term" value="F:indole-3-pyruvate monooxygenase activity"/>
    <property type="evidence" value="ECO:0007669"/>
    <property type="project" value="UniProtKB-EC"/>
</dbReference>
<keyword evidence="8 12" id="KW-0503">Monooxygenase</keyword>
<evidence type="ECO:0000256" key="8">
    <source>
        <dbReference type="ARBA" id="ARBA00023033"/>
    </source>
</evidence>
<comment type="similarity">
    <text evidence="3">Belongs to the FMO family.</text>
</comment>
<dbReference type="InterPro" id="IPR036291">
    <property type="entry name" value="NAD(P)-bd_dom_sf"/>
</dbReference>
<reference evidence="12 13" key="1">
    <citation type="submission" date="2024-06" db="EMBL/GenBank/DDBJ databases">
        <title>A chromosome level genome sequence of Diviner's sage (Salvia divinorum).</title>
        <authorList>
            <person name="Ford S.A."/>
            <person name="Ro D.-K."/>
            <person name="Ness R.W."/>
            <person name="Phillips M.A."/>
        </authorList>
    </citation>
    <scope>NUCLEOTIDE SEQUENCE [LARGE SCALE GENOMIC DNA]</scope>
    <source>
        <strain evidence="12">SAF-2024a</strain>
        <tissue evidence="12">Leaf</tissue>
    </source>
</reference>
<keyword evidence="13" id="KW-1185">Reference proteome</keyword>
<evidence type="ECO:0000256" key="2">
    <source>
        <dbReference type="ARBA" id="ARBA00004814"/>
    </source>
</evidence>
<evidence type="ECO:0000313" key="12">
    <source>
        <dbReference type="EMBL" id="KAL1562216.1"/>
    </source>
</evidence>
<evidence type="ECO:0000256" key="4">
    <source>
        <dbReference type="ARBA" id="ARBA00022630"/>
    </source>
</evidence>
<proteinExistence type="inferred from homology"/>
<accession>A0ABD1I0H4</accession>
<dbReference type="InterPro" id="IPR050982">
    <property type="entry name" value="Auxin_biosynth/cation_transpt"/>
</dbReference>
<dbReference type="EC" id="1.14.13.168" evidence="10"/>
<dbReference type="PRINTS" id="PR00368">
    <property type="entry name" value="FADPNR"/>
</dbReference>
<evidence type="ECO:0000256" key="10">
    <source>
        <dbReference type="ARBA" id="ARBA00039148"/>
    </source>
</evidence>
<evidence type="ECO:0000256" key="1">
    <source>
        <dbReference type="ARBA" id="ARBA00001974"/>
    </source>
</evidence>
<organism evidence="12 13">
    <name type="scientific">Salvia divinorum</name>
    <name type="common">Maria pastora</name>
    <name type="synonym">Diviner's sage</name>
    <dbReference type="NCBI Taxonomy" id="28513"/>
    <lineage>
        <taxon>Eukaryota</taxon>
        <taxon>Viridiplantae</taxon>
        <taxon>Streptophyta</taxon>
        <taxon>Embryophyta</taxon>
        <taxon>Tracheophyta</taxon>
        <taxon>Spermatophyta</taxon>
        <taxon>Magnoliopsida</taxon>
        <taxon>eudicotyledons</taxon>
        <taxon>Gunneridae</taxon>
        <taxon>Pentapetalae</taxon>
        <taxon>asterids</taxon>
        <taxon>lamiids</taxon>
        <taxon>Lamiales</taxon>
        <taxon>Lamiaceae</taxon>
        <taxon>Nepetoideae</taxon>
        <taxon>Mentheae</taxon>
        <taxon>Salviinae</taxon>
        <taxon>Salvia</taxon>
        <taxon>Salvia subgen. Calosphace</taxon>
    </lineage>
</organism>
<comment type="catalytic activity">
    <reaction evidence="11">
        <text>indole-3-pyruvate + NADPH + O2 + H(+) = (indol-3-yl)acetate + CO2 + NADP(+) + H2O</text>
        <dbReference type="Rhea" id="RHEA:34331"/>
        <dbReference type="ChEBI" id="CHEBI:15377"/>
        <dbReference type="ChEBI" id="CHEBI:15378"/>
        <dbReference type="ChEBI" id="CHEBI:15379"/>
        <dbReference type="ChEBI" id="CHEBI:16526"/>
        <dbReference type="ChEBI" id="CHEBI:17640"/>
        <dbReference type="ChEBI" id="CHEBI:30854"/>
        <dbReference type="ChEBI" id="CHEBI:57783"/>
        <dbReference type="ChEBI" id="CHEBI:58349"/>
        <dbReference type="EC" id="1.14.13.168"/>
    </reaction>
</comment>
<dbReference type="PIRSF" id="PIRSF000332">
    <property type="entry name" value="FMO"/>
    <property type="match status" value="1"/>
</dbReference>
<dbReference type="PANTHER" id="PTHR43539:SF38">
    <property type="entry name" value="INDOLE-3-PYRUVATE MONOOXYGENASE YUCCA6"/>
    <property type="match status" value="1"/>
</dbReference>
<dbReference type="InterPro" id="IPR036188">
    <property type="entry name" value="FAD/NAD-bd_sf"/>
</dbReference>